<dbReference type="InterPro" id="IPR016067">
    <property type="entry name" value="S-AdoMet_deCO2ase_core"/>
</dbReference>
<evidence type="ECO:0000256" key="2">
    <source>
        <dbReference type="ARBA" id="ARBA00022793"/>
    </source>
</evidence>
<dbReference type="HOGENOM" id="CLU_125470_0_0_5"/>
<keyword evidence="7 10" id="KW-0456">Lyase</keyword>
<reference evidence="10 11" key="1">
    <citation type="journal article" date="2013" name="Stand. Genomic Sci.">
        <title>Genome sequence of the reddish-pigmented Rubellimicrobium thermophilum type strain (DSM 16684(T)), a member of the Roseobacter clade.</title>
        <authorList>
            <person name="Fiebig A."/>
            <person name="Riedel T."/>
            <person name="Gronow S."/>
            <person name="Petersen J."/>
            <person name="Klenk H.P."/>
            <person name="Goker M."/>
        </authorList>
    </citation>
    <scope>NUCLEOTIDE SEQUENCE [LARGE SCALE GENOMIC DNA]</scope>
    <source>
        <strain evidence="10 11">DSM 16684</strain>
    </source>
</reference>
<keyword evidence="4" id="KW-0745">Spermidine biosynthesis</keyword>
<evidence type="ECO:0000256" key="9">
    <source>
        <dbReference type="ARBA" id="ARBA00023317"/>
    </source>
</evidence>
<dbReference type="PANTHER" id="PTHR33866">
    <property type="entry name" value="S-ADENOSYLMETHIONINE DECARBOXYLASE PROENZYME"/>
    <property type="match status" value="1"/>
</dbReference>
<sequence>MTHAALGQLGMDLATGAPVQAGPIDTSAAIPVTAADRHDHFIRRDGKVFAGTHLIVEVLRGEGLDDEALIEQAFRDCVKASGATLLHIHTHKFTPQGVSGVAVLAESHISVHTWPEIGYGAFDVFMCGEATPGPRSMSCAAPSAPARCGCARSCAAKASSESARIREQRA</sequence>
<dbReference type="AlphaFoldDB" id="S9SN21"/>
<evidence type="ECO:0000256" key="6">
    <source>
        <dbReference type="ARBA" id="ARBA00023145"/>
    </source>
</evidence>
<dbReference type="Pfam" id="PF02675">
    <property type="entry name" value="AdoMet_dc"/>
    <property type="match status" value="1"/>
</dbReference>
<keyword evidence="9" id="KW-0670">Pyruvate</keyword>
<proteinExistence type="predicted"/>
<accession>S9SN21</accession>
<keyword evidence="8" id="KW-0704">Schiff base</keyword>
<evidence type="ECO:0000256" key="3">
    <source>
        <dbReference type="ARBA" id="ARBA00022813"/>
    </source>
</evidence>
<dbReference type="GO" id="GO:0004014">
    <property type="term" value="F:adenosylmethionine decarboxylase activity"/>
    <property type="evidence" value="ECO:0007669"/>
    <property type="project" value="UniProtKB-EC"/>
</dbReference>
<dbReference type="EC" id="4.1.1.50" evidence="10"/>
<dbReference type="InterPro" id="IPR003826">
    <property type="entry name" value="AdoMetDC_fam_prok"/>
</dbReference>
<evidence type="ECO:0000256" key="5">
    <source>
        <dbReference type="ARBA" id="ARBA00023115"/>
    </source>
</evidence>
<keyword evidence="5" id="KW-0620">Polyamine biosynthesis</keyword>
<evidence type="ECO:0000256" key="4">
    <source>
        <dbReference type="ARBA" id="ARBA00023066"/>
    </source>
</evidence>
<dbReference type="GO" id="GO:0005829">
    <property type="term" value="C:cytosol"/>
    <property type="evidence" value="ECO:0007669"/>
    <property type="project" value="TreeGrafter"/>
</dbReference>
<dbReference type="Gene3D" id="3.60.90.10">
    <property type="entry name" value="S-adenosylmethionine decarboxylase"/>
    <property type="match status" value="1"/>
</dbReference>
<dbReference type="NCBIfam" id="TIGR03330">
    <property type="entry name" value="SAM_DCase_Bsu"/>
    <property type="match status" value="1"/>
</dbReference>
<dbReference type="SUPFAM" id="SSF56276">
    <property type="entry name" value="S-adenosylmethionine decarboxylase"/>
    <property type="match status" value="1"/>
</dbReference>
<gene>
    <name evidence="10" type="ORF">ruthe_00044</name>
</gene>
<dbReference type="InterPro" id="IPR017716">
    <property type="entry name" value="S-AdoMet_deCOase_pro-enz"/>
</dbReference>
<comment type="caution">
    <text evidence="10">The sequence shown here is derived from an EMBL/GenBank/DDBJ whole genome shotgun (WGS) entry which is preliminary data.</text>
</comment>
<keyword evidence="6" id="KW-0865">Zymogen</keyword>
<dbReference type="PATRIC" id="fig|1123069.3.peg.45"/>
<dbReference type="RefSeq" id="WP_021096192.1">
    <property type="nucleotide sequence ID" value="NZ_KE557318.1"/>
</dbReference>
<dbReference type="STRING" id="1123069.ruthe_00044"/>
<evidence type="ECO:0000313" key="11">
    <source>
        <dbReference type="Proteomes" id="UP000015346"/>
    </source>
</evidence>
<keyword evidence="11" id="KW-1185">Reference proteome</keyword>
<evidence type="ECO:0000256" key="8">
    <source>
        <dbReference type="ARBA" id="ARBA00023270"/>
    </source>
</evidence>
<dbReference type="GO" id="GO:0008295">
    <property type="term" value="P:spermidine biosynthetic process"/>
    <property type="evidence" value="ECO:0007669"/>
    <property type="project" value="UniProtKB-KW"/>
</dbReference>
<keyword evidence="3" id="KW-0068">Autocatalytic cleavage</keyword>
<name>S9SN21_9RHOB</name>
<keyword evidence="2" id="KW-0210">Decarboxylase</keyword>
<protein>
    <submittedName>
        <fullName evidence="10">S-adenosylmethionine decarboxylase proenzyme</fullName>
        <ecNumber evidence="10">4.1.1.50</ecNumber>
    </submittedName>
</protein>
<dbReference type="EMBL" id="AOLV01000001">
    <property type="protein sequence ID" value="EPX87839.1"/>
    <property type="molecule type" value="Genomic_DNA"/>
</dbReference>
<dbReference type="Proteomes" id="UP000015346">
    <property type="component" value="Unassembled WGS sequence"/>
</dbReference>
<evidence type="ECO:0000256" key="7">
    <source>
        <dbReference type="ARBA" id="ARBA00023239"/>
    </source>
</evidence>
<comment type="cofactor">
    <cofactor evidence="1">
        <name>pyruvate</name>
        <dbReference type="ChEBI" id="CHEBI:15361"/>
    </cofactor>
</comment>
<evidence type="ECO:0000256" key="1">
    <source>
        <dbReference type="ARBA" id="ARBA00001928"/>
    </source>
</evidence>
<organism evidence="10 11">
    <name type="scientific">Rubellimicrobium thermophilum DSM 16684</name>
    <dbReference type="NCBI Taxonomy" id="1123069"/>
    <lineage>
        <taxon>Bacteria</taxon>
        <taxon>Pseudomonadati</taxon>
        <taxon>Pseudomonadota</taxon>
        <taxon>Alphaproteobacteria</taxon>
        <taxon>Rhodobacterales</taxon>
        <taxon>Roseobacteraceae</taxon>
        <taxon>Rubellimicrobium</taxon>
    </lineage>
</organism>
<evidence type="ECO:0000313" key="10">
    <source>
        <dbReference type="EMBL" id="EPX87839.1"/>
    </source>
</evidence>
<dbReference type="PANTHER" id="PTHR33866:SF2">
    <property type="entry name" value="S-ADENOSYLMETHIONINE DECARBOXYLASE PROENZYME"/>
    <property type="match status" value="1"/>
</dbReference>